<dbReference type="InterPro" id="IPR011041">
    <property type="entry name" value="Quinoprot_gluc/sorb_DH_b-prop"/>
</dbReference>
<name>A0A9P5ASB0_9HYPO</name>
<feature type="signal peptide" evidence="1">
    <location>
        <begin position="1"/>
        <end position="23"/>
    </location>
</feature>
<dbReference type="OrthoDB" id="507128at2759"/>
<evidence type="ECO:0000259" key="2">
    <source>
        <dbReference type="Pfam" id="PF22807"/>
    </source>
</evidence>
<keyword evidence="4" id="KW-1185">Reference proteome</keyword>
<feature type="domain" description="Pyrroloquinoline quinone-dependent pyranose dehydrogenase beta-propeller" evidence="2">
    <location>
        <begin position="39"/>
        <end position="441"/>
    </location>
</feature>
<sequence>MVRLLCIAILALTSTLFTSFASAQDCKFKTIGPRKSKPVATDGWDWAVIANNLGRPRTIVFDTEGSLLVLDSGDGITHLKLEDQGGRCLRVKKRTVLLRLRELNHGLVLSKDGRTIYASTEDRVFAWPYNPENATVNKGAVRTIVKNMKVGEGFGDGFVTRTLLISEKYSDMMLISRGSKENDDPRAEERLTGLSQIRAFNISAFANDSTTEPLEFLSGKLLAWGLRNSVGMAEHPETGGLFSVEQSAYELNRDKKSIDKNNPAEEMNFHGFLNGSTESQGGNYGFPVCYTLWSMAKFPNVGNLRIGDQFASARKLKSSSIRTDQECKRDYVPPVLAFEAHTQPLDIEFDREGKGAYVSFHGSWRLPPVGFHVLYVPFENGRPRSEPAESRYRNATSFIIRNKRIKDCPDDCFRPVGLVRDSKDRLFFSSDYTGEVFVLAQKNPPTQTTVPRERPT</sequence>
<reference evidence="3" key="2">
    <citation type="submission" date="2020-02" db="EMBL/GenBank/DDBJ databases">
        <title>Identification and distribution of gene clusters putatively required for synthesis of sphingolipid metabolism inhibitors in phylogenetically diverse species of the filamentous fungus Fusarium.</title>
        <authorList>
            <person name="Kim H.-S."/>
            <person name="Busman M."/>
            <person name="Brown D.W."/>
            <person name="Divon H."/>
            <person name="Uhlig S."/>
            <person name="Proctor R.H."/>
        </authorList>
    </citation>
    <scope>NUCLEOTIDE SEQUENCE</scope>
    <source>
        <strain evidence="3">NRRL 25174</strain>
    </source>
</reference>
<reference evidence="3" key="1">
    <citation type="journal article" date="2017" name="Mycologia">
        <title>Fusarium algeriense, sp. nov., a novel toxigenic crown rot pathogen of durum wheat from Algeria is nested in the Fusarium burgessii species complex.</title>
        <authorList>
            <person name="Laraba I."/>
            <person name="Keddad A."/>
            <person name="Boureghda H."/>
            <person name="Abdallah N."/>
            <person name="Vaughan M.M."/>
            <person name="Proctor R.H."/>
            <person name="Busman M."/>
            <person name="O'Donnell K."/>
        </authorList>
    </citation>
    <scope>NUCLEOTIDE SEQUENCE</scope>
    <source>
        <strain evidence="3">NRRL 25174</strain>
    </source>
</reference>
<dbReference type="Pfam" id="PF22807">
    <property type="entry name" value="TrAA12"/>
    <property type="match status" value="1"/>
</dbReference>
<gene>
    <name evidence="3" type="ORF">FBEOM_1992</name>
</gene>
<dbReference type="InterPro" id="IPR054539">
    <property type="entry name" value="Beta-prop_PDH"/>
</dbReference>
<evidence type="ECO:0000313" key="3">
    <source>
        <dbReference type="EMBL" id="KAF4344055.1"/>
    </source>
</evidence>
<dbReference type="SUPFAM" id="SSF50952">
    <property type="entry name" value="Soluble quinoprotein glucose dehydrogenase"/>
    <property type="match status" value="1"/>
</dbReference>
<feature type="chain" id="PRO_5040358913" evidence="1">
    <location>
        <begin position="24"/>
        <end position="456"/>
    </location>
</feature>
<evidence type="ECO:0000313" key="4">
    <source>
        <dbReference type="Proteomes" id="UP000730481"/>
    </source>
</evidence>
<keyword evidence="1" id="KW-0732">Signal</keyword>
<dbReference type="InterPro" id="IPR011042">
    <property type="entry name" value="6-blade_b-propeller_TolB-like"/>
</dbReference>
<dbReference type="AlphaFoldDB" id="A0A9P5ASB0"/>
<accession>A0A9P5ASB0</accession>
<dbReference type="EMBL" id="PVQB02000067">
    <property type="protein sequence ID" value="KAF4344055.1"/>
    <property type="molecule type" value="Genomic_DNA"/>
</dbReference>
<dbReference type="Gene3D" id="2.120.10.30">
    <property type="entry name" value="TolB, C-terminal domain"/>
    <property type="match status" value="1"/>
</dbReference>
<proteinExistence type="predicted"/>
<protein>
    <submittedName>
        <fullName evidence="3">L-sorbosone dehydrogenase</fullName>
    </submittedName>
</protein>
<organism evidence="3 4">
    <name type="scientific">Fusarium beomiforme</name>
    <dbReference type="NCBI Taxonomy" id="44412"/>
    <lineage>
        <taxon>Eukaryota</taxon>
        <taxon>Fungi</taxon>
        <taxon>Dikarya</taxon>
        <taxon>Ascomycota</taxon>
        <taxon>Pezizomycotina</taxon>
        <taxon>Sordariomycetes</taxon>
        <taxon>Hypocreomycetidae</taxon>
        <taxon>Hypocreales</taxon>
        <taxon>Nectriaceae</taxon>
        <taxon>Fusarium</taxon>
        <taxon>Fusarium burgessii species complex</taxon>
    </lineage>
</organism>
<comment type="caution">
    <text evidence="3">The sequence shown here is derived from an EMBL/GenBank/DDBJ whole genome shotgun (WGS) entry which is preliminary data.</text>
</comment>
<evidence type="ECO:0000256" key="1">
    <source>
        <dbReference type="SAM" id="SignalP"/>
    </source>
</evidence>
<dbReference type="Proteomes" id="UP000730481">
    <property type="component" value="Unassembled WGS sequence"/>
</dbReference>